<dbReference type="EMBL" id="VSSQ01040981">
    <property type="protein sequence ID" value="MPM94326.1"/>
    <property type="molecule type" value="Genomic_DNA"/>
</dbReference>
<evidence type="ECO:0000313" key="1">
    <source>
        <dbReference type="EMBL" id="MPM94326.1"/>
    </source>
</evidence>
<gene>
    <name evidence="1" type="ORF">SDC9_141472</name>
</gene>
<comment type="caution">
    <text evidence="1">The sequence shown here is derived from an EMBL/GenBank/DDBJ whole genome shotgun (WGS) entry which is preliminary data.</text>
</comment>
<dbReference type="AlphaFoldDB" id="A0A645DYA6"/>
<reference evidence="1" key="1">
    <citation type="submission" date="2019-08" db="EMBL/GenBank/DDBJ databases">
        <authorList>
            <person name="Kucharzyk K."/>
            <person name="Murdoch R.W."/>
            <person name="Higgins S."/>
            <person name="Loffler F."/>
        </authorList>
    </citation>
    <scope>NUCLEOTIDE SEQUENCE</scope>
</reference>
<sequence>MALDREDNTQLSAVLFNDADDFKNGVGKAFVIRRLVFIAAAIKGNIIHILAHGQNHGVDIRDHTARACQADALDAVNVR</sequence>
<protein>
    <submittedName>
        <fullName evidence="1">Uncharacterized protein</fullName>
    </submittedName>
</protein>
<accession>A0A645DYA6</accession>
<organism evidence="1">
    <name type="scientific">bioreactor metagenome</name>
    <dbReference type="NCBI Taxonomy" id="1076179"/>
    <lineage>
        <taxon>unclassified sequences</taxon>
        <taxon>metagenomes</taxon>
        <taxon>ecological metagenomes</taxon>
    </lineage>
</organism>
<proteinExistence type="predicted"/>
<name>A0A645DYA6_9ZZZZ</name>